<gene>
    <name evidence="1" type="ORF">SDC9_158708</name>
</gene>
<protein>
    <submittedName>
        <fullName evidence="1">Uncharacterized protein</fullName>
    </submittedName>
</protein>
<accession>A0A645FAX4</accession>
<dbReference type="EMBL" id="VSSQ01057609">
    <property type="protein sequence ID" value="MPN11407.1"/>
    <property type="molecule type" value="Genomic_DNA"/>
</dbReference>
<name>A0A645FAX4_9ZZZZ</name>
<proteinExistence type="predicted"/>
<evidence type="ECO:0000313" key="1">
    <source>
        <dbReference type="EMBL" id="MPN11407.1"/>
    </source>
</evidence>
<comment type="caution">
    <text evidence="1">The sequence shown here is derived from an EMBL/GenBank/DDBJ whole genome shotgun (WGS) entry which is preliminary data.</text>
</comment>
<organism evidence="1">
    <name type="scientific">bioreactor metagenome</name>
    <dbReference type="NCBI Taxonomy" id="1076179"/>
    <lineage>
        <taxon>unclassified sequences</taxon>
        <taxon>metagenomes</taxon>
        <taxon>ecological metagenomes</taxon>
    </lineage>
</organism>
<sequence>MPVEIHPLLGVTNLELPEQGLLVDSDTHRREFHGILANCIPYDDVSVQAGMLFIALGRPVVVVGSPSSMTDTIGQRRTDANQENCSVFFSQNFLALLRGKLGILLLCVFGMDEGNLVGKRRGAGGEHLTDEEFCSLHC</sequence>
<dbReference type="AlphaFoldDB" id="A0A645FAX4"/>
<reference evidence="1" key="1">
    <citation type="submission" date="2019-08" db="EMBL/GenBank/DDBJ databases">
        <authorList>
            <person name="Kucharzyk K."/>
            <person name="Murdoch R.W."/>
            <person name="Higgins S."/>
            <person name="Loffler F."/>
        </authorList>
    </citation>
    <scope>NUCLEOTIDE SEQUENCE</scope>
</reference>